<keyword evidence="12 16" id="KW-0326">Glycosidase</keyword>
<evidence type="ECO:0000256" key="12">
    <source>
        <dbReference type="ARBA" id="ARBA00023295"/>
    </source>
</evidence>
<dbReference type="EMBL" id="AP012057">
    <property type="protein sequence ID" value="BAN03634.1"/>
    <property type="molecule type" value="Genomic_DNA"/>
</dbReference>
<evidence type="ECO:0000256" key="2">
    <source>
        <dbReference type="ARBA" id="ARBA00012720"/>
    </source>
</evidence>
<organism evidence="16 17">
    <name type="scientific">Ilumatobacter coccineus (strain NBRC 103263 / KCTC 29153 / YM16-304)</name>
    <dbReference type="NCBI Taxonomy" id="1313172"/>
    <lineage>
        <taxon>Bacteria</taxon>
        <taxon>Bacillati</taxon>
        <taxon>Actinomycetota</taxon>
        <taxon>Acidimicrobiia</taxon>
        <taxon>Acidimicrobiales</taxon>
        <taxon>Ilumatobacteraceae</taxon>
        <taxon>Ilumatobacter</taxon>
    </lineage>
</organism>
<keyword evidence="11" id="KW-0511">Multifunctional enzyme</keyword>
<dbReference type="SMART" id="SM01232">
    <property type="entry name" value="H2TH"/>
    <property type="match status" value="1"/>
</dbReference>
<dbReference type="InterPro" id="IPR010979">
    <property type="entry name" value="Ribosomal_uS13-like_H2TH"/>
</dbReference>
<dbReference type="Proteomes" id="UP000011863">
    <property type="component" value="Chromosome"/>
</dbReference>
<accession>A0A6C7E7I8</accession>
<evidence type="ECO:0000313" key="16">
    <source>
        <dbReference type="EMBL" id="BAN03634.1"/>
    </source>
</evidence>
<dbReference type="SUPFAM" id="SSF81624">
    <property type="entry name" value="N-terminal domain of MutM-like DNA repair proteins"/>
    <property type="match status" value="1"/>
</dbReference>
<name>A0A6C7E7I8_ILUCY</name>
<dbReference type="PANTHER" id="PTHR42697:SF1">
    <property type="entry name" value="ENDONUCLEASE 8"/>
    <property type="match status" value="1"/>
</dbReference>
<keyword evidence="3" id="KW-0479">Metal-binding</keyword>
<dbReference type="EC" id="4.2.99.18" evidence="2"/>
<dbReference type="Pfam" id="PF01149">
    <property type="entry name" value="Fapy_DNA_glyco"/>
    <property type="match status" value="1"/>
</dbReference>
<keyword evidence="17" id="KW-1185">Reference proteome</keyword>
<keyword evidence="6 16" id="KW-0378">Hydrolase</keyword>
<dbReference type="AlphaFoldDB" id="A0A6C7E7I8"/>
<dbReference type="GO" id="GO:0003684">
    <property type="term" value="F:damaged DNA binding"/>
    <property type="evidence" value="ECO:0007669"/>
    <property type="project" value="InterPro"/>
</dbReference>
<comment type="similarity">
    <text evidence="1">Belongs to the FPG family.</text>
</comment>
<dbReference type="GO" id="GO:0006284">
    <property type="term" value="P:base-excision repair"/>
    <property type="evidence" value="ECO:0007669"/>
    <property type="project" value="InterPro"/>
</dbReference>
<evidence type="ECO:0000259" key="14">
    <source>
        <dbReference type="PROSITE" id="PS51066"/>
    </source>
</evidence>
<keyword evidence="7" id="KW-0862">Zinc</keyword>
<evidence type="ECO:0000256" key="7">
    <source>
        <dbReference type="ARBA" id="ARBA00022833"/>
    </source>
</evidence>
<keyword evidence="10 16" id="KW-0456">Lyase</keyword>
<proteinExistence type="inferred from homology"/>
<dbReference type="KEGG" id="aym:YM304_33200"/>
<reference evidence="16 17" key="1">
    <citation type="journal article" date="2013" name="Int. J. Syst. Evol. Microbiol.">
        <title>Ilumatobacter nonamiense sp. nov. and Ilumatobacter coccineum sp. nov., isolated from seashore sand.</title>
        <authorList>
            <person name="Matsumoto A."/>
            <person name="Kasai H."/>
            <person name="Matsuo Y."/>
            <person name="Shizuri Y."/>
            <person name="Ichikawa N."/>
            <person name="Fujita N."/>
            <person name="Omura S."/>
            <person name="Takahashi Y."/>
        </authorList>
    </citation>
    <scope>NUCLEOTIDE SEQUENCE [LARGE SCALE GENOMIC DNA]</scope>
    <source>
        <strain evidence="17">NBRC 103263 / KCTC 29153 / YM16-304</strain>
    </source>
</reference>
<dbReference type="OrthoDB" id="9800855at2"/>
<dbReference type="GO" id="GO:0140078">
    <property type="term" value="F:class I DNA-(apurinic or apyrimidinic site) endonuclease activity"/>
    <property type="evidence" value="ECO:0007669"/>
    <property type="project" value="UniProtKB-EC"/>
</dbReference>
<keyword evidence="4" id="KW-0227">DNA damage</keyword>
<protein>
    <recommendedName>
        <fullName evidence="2">DNA-(apurinic or apyrimidinic site) lyase</fullName>
        <ecNumber evidence="2">4.2.99.18</ecNumber>
    </recommendedName>
</protein>
<evidence type="ECO:0000256" key="13">
    <source>
        <dbReference type="PROSITE-ProRule" id="PRU00391"/>
    </source>
</evidence>
<evidence type="ECO:0000256" key="9">
    <source>
        <dbReference type="ARBA" id="ARBA00023204"/>
    </source>
</evidence>
<evidence type="ECO:0000313" key="17">
    <source>
        <dbReference type="Proteomes" id="UP000011863"/>
    </source>
</evidence>
<dbReference type="InterPro" id="IPR035937">
    <property type="entry name" value="FPG_N"/>
</dbReference>
<dbReference type="InterPro" id="IPR012319">
    <property type="entry name" value="FPG_cat"/>
</dbReference>
<dbReference type="InterPro" id="IPR000214">
    <property type="entry name" value="Znf_DNA_glyclase/AP_lyase"/>
</dbReference>
<gene>
    <name evidence="16" type="primary">nei</name>
    <name evidence="16" type="ORF">YM304_33200</name>
</gene>
<keyword evidence="16" id="KW-0540">Nuclease</keyword>
<keyword evidence="8" id="KW-0238">DNA-binding</keyword>
<dbReference type="InterPro" id="IPR015886">
    <property type="entry name" value="H2TH_FPG"/>
</dbReference>
<dbReference type="GO" id="GO:0000703">
    <property type="term" value="F:oxidized pyrimidine nucleobase lesion DNA N-glycosylase activity"/>
    <property type="evidence" value="ECO:0007669"/>
    <property type="project" value="TreeGrafter"/>
</dbReference>
<dbReference type="RefSeq" id="WP_015442881.1">
    <property type="nucleotide sequence ID" value="NC_020520.1"/>
</dbReference>
<feature type="domain" description="Formamidopyrimidine-DNA glycosylase catalytic" evidence="15">
    <location>
        <begin position="2"/>
        <end position="96"/>
    </location>
</feature>
<dbReference type="PANTHER" id="PTHR42697">
    <property type="entry name" value="ENDONUCLEASE 8"/>
    <property type="match status" value="1"/>
</dbReference>
<dbReference type="SMART" id="SM00898">
    <property type="entry name" value="Fapy_DNA_glyco"/>
    <property type="match status" value="1"/>
</dbReference>
<dbReference type="SUPFAM" id="SSF57716">
    <property type="entry name" value="Glucocorticoid receptor-like (DNA-binding domain)"/>
    <property type="match status" value="1"/>
</dbReference>
<dbReference type="PROSITE" id="PS51068">
    <property type="entry name" value="FPG_CAT"/>
    <property type="match status" value="1"/>
</dbReference>
<dbReference type="Gene3D" id="3.20.190.10">
    <property type="entry name" value="MutM-like, N-terminal"/>
    <property type="match status" value="1"/>
</dbReference>
<evidence type="ECO:0000259" key="15">
    <source>
        <dbReference type="PROSITE" id="PS51068"/>
    </source>
</evidence>
<dbReference type="Gene3D" id="1.10.8.50">
    <property type="match status" value="1"/>
</dbReference>
<evidence type="ECO:0000256" key="8">
    <source>
        <dbReference type="ARBA" id="ARBA00023125"/>
    </source>
</evidence>
<sequence>MPEGDTLRRAAEVLTPILEHQVVTDLWFKKLRGYRPRVGDRIESVDAVGKYLLIEFGRGLVLHTHLGMSGSWRAAGLDSTLPRDPRLRVVIETRLGRALCFAAPEISTHIKGSGTSAADQLGPDLSDDDADLELVVANSRRLPPDTTVAEMLLDQRVAAGVGNVFKSEALFVAGIAPFTPIGDLDDARLAALWSVAHRQLVANRGRPYRSTTGPGNAGRTFVYGRHRFACRRCDNAIAFSAAGERTARSTYWCPTCQPVVDH</sequence>
<evidence type="ECO:0000256" key="3">
    <source>
        <dbReference type="ARBA" id="ARBA00022723"/>
    </source>
</evidence>
<keyword evidence="9" id="KW-0234">DNA repair</keyword>
<dbReference type="Pfam" id="PF06831">
    <property type="entry name" value="H2TH"/>
    <property type="match status" value="1"/>
</dbReference>
<feature type="domain" description="FPG-type" evidence="14">
    <location>
        <begin position="221"/>
        <end position="258"/>
    </location>
</feature>
<keyword evidence="5 13" id="KW-0863">Zinc-finger</keyword>
<evidence type="ECO:0000256" key="11">
    <source>
        <dbReference type="ARBA" id="ARBA00023268"/>
    </source>
</evidence>
<dbReference type="SUPFAM" id="SSF46946">
    <property type="entry name" value="S13-like H2TH domain"/>
    <property type="match status" value="1"/>
</dbReference>
<dbReference type="PROSITE" id="PS51066">
    <property type="entry name" value="ZF_FPG_2"/>
    <property type="match status" value="1"/>
</dbReference>
<evidence type="ECO:0000256" key="5">
    <source>
        <dbReference type="ARBA" id="ARBA00022771"/>
    </source>
</evidence>
<dbReference type="GO" id="GO:0008270">
    <property type="term" value="F:zinc ion binding"/>
    <property type="evidence" value="ECO:0007669"/>
    <property type="project" value="UniProtKB-KW"/>
</dbReference>
<keyword evidence="16" id="KW-0255">Endonuclease</keyword>
<evidence type="ECO:0000256" key="10">
    <source>
        <dbReference type="ARBA" id="ARBA00023239"/>
    </source>
</evidence>
<evidence type="ECO:0000256" key="1">
    <source>
        <dbReference type="ARBA" id="ARBA00009409"/>
    </source>
</evidence>
<evidence type="ECO:0000256" key="4">
    <source>
        <dbReference type="ARBA" id="ARBA00022763"/>
    </source>
</evidence>
<evidence type="ECO:0000256" key="6">
    <source>
        <dbReference type="ARBA" id="ARBA00022801"/>
    </source>
</evidence>